<feature type="transmembrane region" description="Helical" evidence="1">
    <location>
        <begin position="119"/>
        <end position="138"/>
    </location>
</feature>
<keyword evidence="1" id="KW-0472">Membrane</keyword>
<dbReference type="Pfam" id="PF08570">
    <property type="entry name" value="DUF1761"/>
    <property type="match status" value="1"/>
</dbReference>
<feature type="transmembrane region" description="Helical" evidence="1">
    <location>
        <begin position="82"/>
        <end position="107"/>
    </location>
</feature>
<organism evidence="2 3">
    <name type="scientific">Candidatus Curtissbacteria bacterium GW2011_GWA1_41_11</name>
    <dbReference type="NCBI Taxonomy" id="1618409"/>
    <lineage>
        <taxon>Bacteria</taxon>
        <taxon>Candidatus Curtissiibacteriota</taxon>
    </lineage>
</organism>
<proteinExistence type="predicted"/>
<sequence length="139" mass="14943">MPEVVVNYVAVVVAAVASVVLCAIWYGPLLGKVWMKAVGKTKADLDKSKGDMPKMYGITIVGALITAYVLAVFIGWANATTIALAVILAFLVWLGFVVTSTVGSVIWEGRNQQSFLIDVSYSFVQLILMAAIIVAWPAY</sequence>
<comment type="caution">
    <text evidence="2">The sequence shown here is derived from an EMBL/GenBank/DDBJ whole genome shotgun (WGS) entry which is preliminary data.</text>
</comment>
<dbReference type="EMBL" id="LCAG01000001">
    <property type="protein sequence ID" value="KKR88060.1"/>
    <property type="molecule type" value="Genomic_DNA"/>
</dbReference>
<dbReference type="InterPro" id="IPR013879">
    <property type="entry name" value="DUF1761"/>
</dbReference>
<gene>
    <name evidence="2" type="ORF">UU34_C0001G0057</name>
</gene>
<dbReference type="AlphaFoldDB" id="A0A0G0WUD9"/>
<accession>A0A0G0WUD9</accession>
<keyword evidence="1" id="KW-0812">Transmembrane</keyword>
<feature type="transmembrane region" description="Helical" evidence="1">
    <location>
        <begin position="55"/>
        <end position="76"/>
    </location>
</feature>
<evidence type="ECO:0008006" key="4">
    <source>
        <dbReference type="Google" id="ProtNLM"/>
    </source>
</evidence>
<name>A0A0G0WUD9_9BACT</name>
<keyword evidence="1" id="KW-1133">Transmembrane helix</keyword>
<dbReference type="Proteomes" id="UP000034854">
    <property type="component" value="Unassembled WGS sequence"/>
</dbReference>
<evidence type="ECO:0000313" key="2">
    <source>
        <dbReference type="EMBL" id="KKR88060.1"/>
    </source>
</evidence>
<evidence type="ECO:0000313" key="3">
    <source>
        <dbReference type="Proteomes" id="UP000034854"/>
    </source>
</evidence>
<reference evidence="2 3" key="1">
    <citation type="journal article" date="2015" name="Nature">
        <title>rRNA introns, odd ribosomes, and small enigmatic genomes across a large radiation of phyla.</title>
        <authorList>
            <person name="Brown C.T."/>
            <person name="Hug L.A."/>
            <person name="Thomas B.C."/>
            <person name="Sharon I."/>
            <person name="Castelle C.J."/>
            <person name="Singh A."/>
            <person name="Wilkins M.J."/>
            <person name="Williams K.H."/>
            <person name="Banfield J.F."/>
        </authorList>
    </citation>
    <scope>NUCLEOTIDE SEQUENCE [LARGE SCALE GENOMIC DNA]</scope>
</reference>
<evidence type="ECO:0000256" key="1">
    <source>
        <dbReference type="SAM" id="Phobius"/>
    </source>
</evidence>
<feature type="transmembrane region" description="Helical" evidence="1">
    <location>
        <begin position="6"/>
        <end position="26"/>
    </location>
</feature>
<protein>
    <recommendedName>
        <fullName evidence="4">DUF1761 domain-containing protein</fullName>
    </recommendedName>
</protein>